<evidence type="ECO:0000256" key="4">
    <source>
        <dbReference type="ARBA" id="ARBA00022989"/>
    </source>
</evidence>
<dbReference type="Proteomes" id="UP000823775">
    <property type="component" value="Unassembled WGS sequence"/>
</dbReference>
<organism evidence="7 8">
    <name type="scientific">Datura stramonium</name>
    <name type="common">Jimsonweed</name>
    <name type="synonym">Common thornapple</name>
    <dbReference type="NCBI Taxonomy" id="4076"/>
    <lineage>
        <taxon>Eukaryota</taxon>
        <taxon>Viridiplantae</taxon>
        <taxon>Streptophyta</taxon>
        <taxon>Embryophyta</taxon>
        <taxon>Tracheophyta</taxon>
        <taxon>Spermatophyta</taxon>
        <taxon>Magnoliopsida</taxon>
        <taxon>eudicotyledons</taxon>
        <taxon>Gunneridae</taxon>
        <taxon>Pentapetalae</taxon>
        <taxon>asterids</taxon>
        <taxon>lamiids</taxon>
        <taxon>Solanales</taxon>
        <taxon>Solanaceae</taxon>
        <taxon>Solanoideae</taxon>
        <taxon>Datureae</taxon>
        <taxon>Datura</taxon>
    </lineage>
</organism>
<comment type="subcellular location">
    <subcellularLocation>
        <location evidence="1">Membrane</location>
        <topology evidence="1">Single-pass type I membrane protein</topology>
    </subcellularLocation>
</comment>
<gene>
    <name evidence="7" type="primary">CF9_1</name>
    <name evidence="7" type="ORF">HAX54_036981</name>
</gene>
<dbReference type="Gene3D" id="3.80.10.10">
    <property type="entry name" value="Ribonuclease Inhibitor"/>
    <property type="match status" value="1"/>
</dbReference>
<reference evidence="7 8" key="1">
    <citation type="journal article" date="2021" name="BMC Genomics">
        <title>Datura genome reveals duplications of psychoactive alkaloid biosynthetic genes and high mutation rate following tissue culture.</title>
        <authorList>
            <person name="Rajewski A."/>
            <person name="Carter-House D."/>
            <person name="Stajich J."/>
            <person name="Litt A."/>
        </authorList>
    </citation>
    <scope>NUCLEOTIDE SEQUENCE [LARGE SCALE GENOMIC DNA]</scope>
    <source>
        <strain evidence="7">AR-01</strain>
    </source>
</reference>
<protein>
    <submittedName>
        <fullName evidence="7">Receptor-like protein Cf-9</fullName>
    </submittedName>
</protein>
<evidence type="ECO:0000256" key="2">
    <source>
        <dbReference type="ARBA" id="ARBA00022692"/>
    </source>
</evidence>
<evidence type="ECO:0000256" key="3">
    <source>
        <dbReference type="ARBA" id="ARBA00022729"/>
    </source>
</evidence>
<proteinExistence type="predicted"/>
<evidence type="ECO:0000256" key="5">
    <source>
        <dbReference type="ARBA" id="ARBA00023136"/>
    </source>
</evidence>
<evidence type="ECO:0000256" key="1">
    <source>
        <dbReference type="ARBA" id="ARBA00004479"/>
    </source>
</evidence>
<dbReference type="InterPro" id="IPR032675">
    <property type="entry name" value="LRR_dom_sf"/>
</dbReference>
<evidence type="ECO:0000256" key="6">
    <source>
        <dbReference type="ARBA" id="ARBA00023180"/>
    </source>
</evidence>
<dbReference type="PANTHER" id="PTHR48061">
    <property type="entry name" value="LEUCINE-RICH REPEAT RECEPTOR PROTEIN KINASE EMS1-LIKE-RELATED"/>
    <property type="match status" value="1"/>
</dbReference>
<sequence length="111" mass="12619">MINPLLALLQFNHMFSINPNASFYCVSTYLKTLSQNKSTNCCLMDGVHCDEMTGQLIELNLTCSGLQSKFDFNSSLFQLSNLKRSNLSYNDFSGLLISPKFASLYREWLRA</sequence>
<dbReference type="PANTHER" id="PTHR48061:SF10">
    <property type="entry name" value="LEUCINE-RICH REPEAT-CONTAINING N-TERMINAL PLANT-TYPE DOMAIN-CONTAINING PROTEIN"/>
    <property type="match status" value="1"/>
</dbReference>
<evidence type="ECO:0000313" key="8">
    <source>
        <dbReference type="Proteomes" id="UP000823775"/>
    </source>
</evidence>
<comment type="caution">
    <text evidence="7">The sequence shown here is derived from an EMBL/GenBank/DDBJ whole genome shotgun (WGS) entry which is preliminary data.</text>
</comment>
<keyword evidence="4" id="KW-1133">Transmembrane helix</keyword>
<keyword evidence="5" id="KW-0472">Membrane</keyword>
<keyword evidence="3" id="KW-0732">Signal</keyword>
<keyword evidence="8" id="KW-1185">Reference proteome</keyword>
<accession>A0ABS8VHL8</accession>
<evidence type="ECO:0000313" key="7">
    <source>
        <dbReference type="EMBL" id="MCD9646798.1"/>
    </source>
</evidence>
<keyword evidence="6" id="KW-0325">Glycoprotein</keyword>
<name>A0ABS8VHL8_DATST</name>
<keyword evidence="2" id="KW-0812">Transmembrane</keyword>
<dbReference type="EMBL" id="JACEIK010004921">
    <property type="protein sequence ID" value="MCD9646798.1"/>
    <property type="molecule type" value="Genomic_DNA"/>
</dbReference>
<dbReference type="InterPro" id="IPR046956">
    <property type="entry name" value="RLP23-like"/>
</dbReference>